<sequence>MSDDPVLLFDGVCNLCNGVVQLLVPLDPAGRIRYAPIQSAAGQTLLSRAGLPDDPDTVVLVEGDRAYTKSAAVLRVAELLGWPYRLLGVARLLPRRLRDACYDVVAANRYDWFGRREQCMVPDDDVRDRFLDDEV</sequence>
<keyword evidence="2" id="KW-1185">Reference proteome</keyword>
<proteinExistence type="predicted"/>
<dbReference type="Proteomes" id="UP001597075">
    <property type="component" value="Unassembled WGS sequence"/>
</dbReference>
<dbReference type="InterPro" id="IPR007263">
    <property type="entry name" value="DCC1-like"/>
</dbReference>
<name>A0ABD6D2B4_9EURY</name>
<dbReference type="Pfam" id="PF04134">
    <property type="entry name" value="DCC1-like"/>
    <property type="match status" value="1"/>
</dbReference>
<organism evidence="1 2">
    <name type="scientific">Haloplanus ruber</name>
    <dbReference type="NCBI Taxonomy" id="869892"/>
    <lineage>
        <taxon>Archaea</taxon>
        <taxon>Methanobacteriati</taxon>
        <taxon>Methanobacteriota</taxon>
        <taxon>Stenosarchaea group</taxon>
        <taxon>Halobacteria</taxon>
        <taxon>Halobacteriales</taxon>
        <taxon>Haloferacaceae</taxon>
        <taxon>Haloplanus</taxon>
    </lineage>
</organism>
<gene>
    <name evidence="1" type="ORF">ACFSBJ_12080</name>
</gene>
<dbReference type="EMBL" id="JBHUDL010000010">
    <property type="protein sequence ID" value="MFD1634461.1"/>
    <property type="molecule type" value="Genomic_DNA"/>
</dbReference>
<dbReference type="RefSeq" id="WP_256404708.1">
    <property type="nucleotide sequence ID" value="NZ_CP187151.1"/>
</dbReference>
<comment type="caution">
    <text evidence="1">The sequence shown here is derived from an EMBL/GenBank/DDBJ whole genome shotgun (WGS) entry which is preliminary data.</text>
</comment>
<dbReference type="PANTHER" id="PTHR33639">
    <property type="entry name" value="THIOL-DISULFIDE OXIDOREDUCTASE DCC"/>
    <property type="match status" value="1"/>
</dbReference>
<reference evidence="1 2" key="1">
    <citation type="journal article" date="2019" name="Int. J. Syst. Evol. Microbiol.">
        <title>The Global Catalogue of Microorganisms (GCM) 10K type strain sequencing project: providing services to taxonomists for standard genome sequencing and annotation.</title>
        <authorList>
            <consortium name="The Broad Institute Genomics Platform"/>
            <consortium name="The Broad Institute Genome Sequencing Center for Infectious Disease"/>
            <person name="Wu L."/>
            <person name="Ma J."/>
        </authorList>
    </citation>
    <scope>NUCLEOTIDE SEQUENCE [LARGE SCALE GENOMIC DNA]</scope>
    <source>
        <strain evidence="1 2">CGMCC 1.10594</strain>
    </source>
</reference>
<evidence type="ECO:0000313" key="2">
    <source>
        <dbReference type="Proteomes" id="UP001597075"/>
    </source>
</evidence>
<evidence type="ECO:0000313" key="1">
    <source>
        <dbReference type="EMBL" id="MFD1634461.1"/>
    </source>
</evidence>
<protein>
    <submittedName>
        <fullName evidence="1">Thiol-disulfide oxidoreductase DCC family protein</fullName>
    </submittedName>
</protein>
<dbReference type="PANTHER" id="PTHR33639:SF2">
    <property type="entry name" value="DUF393 DOMAIN-CONTAINING PROTEIN"/>
    <property type="match status" value="1"/>
</dbReference>
<accession>A0ABD6D2B4</accession>
<dbReference type="InterPro" id="IPR052927">
    <property type="entry name" value="DCC_oxidoreductase"/>
</dbReference>
<dbReference type="AlphaFoldDB" id="A0ABD6D2B4"/>